<reference evidence="3 4" key="1">
    <citation type="submission" date="2022-10" db="EMBL/GenBank/DDBJ databases">
        <title>Luteolibacter flavescens strain MCCC 1K03193, whole genome shotgun sequencing project.</title>
        <authorList>
            <person name="Zhao G."/>
            <person name="Shen L."/>
        </authorList>
    </citation>
    <scope>NUCLEOTIDE SEQUENCE [LARGE SCALE GENOMIC DNA]</scope>
    <source>
        <strain evidence="3 4">MCCC 1K03193</strain>
    </source>
</reference>
<protein>
    <recommendedName>
        <fullName evidence="5">TonB C-terminal domain-containing protein</fullName>
    </recommendedName>
</protein>
<proteinExistence type="predicted"/>
<dbReference type="RefSeq" id="WP_264501317.1">
    <property type="nucleotide sequence ID" value="NZ_JAPDDS010000005.1"/>
</dbReference>
<feature type="compositionally biased region" description="Basic and acidic residues" evidence="1">
    <location>
        <begin position="216"/>
        <end position="267"/>
    </location>
</feature>
<feature type="region of interest" description="Disordered" evidence="1">
    <location>
        <begin position="74"/>
        <end position="100"/>
    </location>
</feature>
<evidence type="ECO:0000313" key="4">
    <source>
        <dbReference type="Proteomes" id="UP001207930"/>
    </source>
</evidence>
<comment type="caution">
    <text evidence="3">The sequence shown here is derived from an EMBL/GenBank/DDBJ whole genome shotgun (WGS) entry which is preliminary data.</text>
</comment>
<feature type="transmembrane region" description="Helical" evidence="2">
    <location>
        <begin position="12"/>
        <end position="38"/>
    </location>
</feature>
<feature type="compositionally biased region" description="Low complexity" evidence="1">
    <location>
        <begin position="275"/>
        <end position="285"/>
    </location>
</feature>
<keyword evidence="2" id="KW-0472">Membrane</keyword>
<feature type="compositionally biased region" description="Pro residues" evidence="1">
    <location>
        <begin position="175"/>
        <end position="196"/>
    </location>
</feature>
<feature type="region of interest" description="Disordered" evidence="1">
    <location>
        <begin position="134"/>
        <end position="291"/>
    </location>
</feature>
<dbReference type="EMBL" id="JAPDDS010000005">
    <property type="protein sequence ID" value="MCW1885362.1"/>
    <property type="molecule type" value="Genomic_DNA"/>
</dbReference>
<feature type="compositionally biased region" description="Pro residues" evidence="1">
    <location>
        <begin position="77"/>
        <end position="88"/>
    </location>
</feature>
<evidence type="ECO:0000256" key="2">
    <source>
        <dbReference type="SAM" id="Phobius"/>
    </source>
</evidence>
<feature type="region of interest" description="Disordered" evidence="1">
    <location>
        <begin position="109"/>
        <end position="128"/>
    </location>
</feature>
<keyword evidence="2" id="KW-1133">Transmembrane helix</keyword>
<evidence type="ECO:0000256" key="1">
    <source>
        <dbReference type="SAM" id="MobiDB-lite"/>
    </source>
</evidence>
<organism evidence="3 4">
    <name type="scientific">Luteolibacter flavescens</name>
    <dbReference type="NCBI Taxonomy" id="1859460"/>
    <lineage>
        <taxon>Bacteria</taxon>
        <taxon>Pseudomonadati</taxon>
        <taxon>Verrucomicrobiota</taxon>
        <taxon>Verrucomicrobiia</taxon>
        <taxon>Verrucomicrobiales</taxon>
        <taxon>Verrucomicrobiaceae</taxon>
        <taxon>Luteolibacter</taxon>
    </lineage>
</organism>
<keyword evidence="4" id="KW-1185">Reference proteome</keyword>
<evidence type="ECO:0000313" key="3">
    <source>
        <dbReference type="EMBL" id="MCW1885362.1"/>
    </source>
</evidence>
<evidence type="ECO:0008006" key="5">
    <source>
        <dbReference type="Google" id="ProtNLM"/>
    </source>
</evidence>
<gene>
    <name evidence="3" type="ORF">OKA04_11535</name>
</gene>
<dbReference type="Proteomes" id="UP001207930">
    <property type="component" value="Unassembled WGS sequence"/>
</dbReference>
<sequence length="410" mass="44136">MSAASSPYESQARLWLVAFGVSALVNLIALAVIGFWVLAKIALQTPLPVAATAAPEESVKVIVPEMIASLAGQPLPEVAPAPPPPPPAQQYARTSPDQAEVVPERPDFMGERNTQATSDNVPDAAAPDQIAQKGREPIDENEVETTQSNYQDGDLAHDRINRSMRTPMPEQASTPPVPPTPPAPAAEVPPVPPSPTDTPNTEPPAETAKLDGTSDSEEKPAEATRERFAEGPLPVERRVKEAKPEDETKPAQPERRADGQKPEEKAVAEQPKPPAASANANPNAPGFRGNQKKTKLVGSINRTGRSALNVEDSVLGRYHAAVSRAVEKEWQLNCLRNRDFITPGMLTMSFTLDAKGKVREIRVDEALQVGAIPKGFTLNAINDAEIPAMPADLKKQLNGEPLELLYRFSF</sequence>
<keyword evidence="2" id="KW-0812">Transmembrane</keyword>
<accession>A0ABT3FP91</accession>
<name>A0ABT3FP91_9BACT</name>